<dbReference type="GO" id="GO:0000976">
    <property type="term" value="F:transcription cis-regulatory region binding"/>
    <property type="evidence" value="ECO:0007669"/>
    <property type="project" value="TreeGrafter"/>
</dbReference>
<dbReference type="InterPro" id="IPR016032">
    <property type="entry name" value="Sig_transdc_resp-reg_C-effctor"/>
</dbReference>
<protein>
    <submittedName>
        <fullName evidence="8">DNA-binding response regulator</fullName>
    </submittedName>
</protein>
<dbReference type="SUPFAM" id="SSF52172">
    <property type="entry name" value="CheY-like"/>
    <property type="match status" value="1"/>
</dbReference>
<keyword evidence="1" id="KW-0597">Phosphoprotein</keyword>
<dbReference type="GO" id="GO:0032993">
    <property type="term" value="C:protein-DNA complex"/>
    <property type="evidence" value="ECO:0007669"/>
    <property type="project" value="TreeGrafter"/>
</dbReference>
<dbReference type="PANTHER" id="PTHR48111:SF1">
    <property type="entry name" value="TWO-COMPONENT RESPONSE REGULATOR ORR33"/>
    <property type="match status" value="1"/>
</dbReference>
<dbReference type="PROSITE" id="PS51755">
    <property type="entry name" value="OMPR_PHOB"/>
    <property type="match status" value="1"/>
</dbReference>
<dbReference type="GO" id="GO:0000156">
    <property type="term" value="F:phosphorelay response regulator activity"/>
    <property type="evidence" value="ECO:0007669"/>
    <property type="project" value="TreeGrafter"/>
</dbReference>
<keyword evidence="3" id="KW-0805">Transcription regulation</keyword>
<dbReference type="InterPro" id="IPR001867">
    <property type="entry name" value="OmpR/PhoB-type_DNA-bd"/>
</dbReference>
<evidence type="ECO:0000256" key="3">
    <source>
        <dbReference type="ARBA" id="ARBA00023015"/>
    </source>
</evidence>
<reference evidence="8" key="2">
    <citation type="submission" date="2020-09" db="EMBL/GenBank/DDBJ databases">
        <authorList>
            <person name="Sun Q."/>
            <person name="Kim S."/>
        </authorList>
    </citation>
    <scope>NUCLEOTIDE SEQUENCE</scope>
    <source>
        <strain evidence="8">KCTC 42650</strain>
    </source>
</reference>
<dbReference type="CDD" id="cd00383">
    <property type="entry name" value="trans_reg_C"/>
    <property type="match status" value="1"/>
</dbReference>
<dbReference type="SUPFAM" id="SSF46894">
    <property type="entry name" value="C-terminal effector domain of the bipartite response regulators"/>
    <property type="match status" value="1"/>
</dbReference>
<dbReference type="InterPro" id="IPR036388">
    <property type="entry name" value="WH-like_DNA-bd_sf"/>
</dbReference>
<evidence type="ECO:0000256" key="2">
    <source>
        <dbReference type="ARBA" id="ARBA00023012"/>
    </source>
</evidence>
<comment type="caution">
    <text evidence="8">The sequence shown here is derived from an EMBL/GenBank/DDBJ whole genome shotgun (WGS) entry which is preliminary data.</text>
</comment>
<dbReference type="PANTHER" id="PTHR48111">
    <property type="entry name" value="REGULATOR OF RPOS"/>
    <property type="match status" value="1"/>
</dbReference>
<feature type="DNA-binding region" description="OmpR/PhoB-type" evidence="6">
    <location>
        <begin position="113"/>
        <end position="217"/>
    </location>
</feature>
<evidence type="ECO:0000313" key="8">
    <source>
        <dbReference type="EMBL" id="GHF36156.1"/>
    </source>
</evidence>
<dbReference type="GO" id="GO:0006355">
    <property type="term" value="P:regulation of DNA-templated transcription"/>
    <property type="evidence" value="ECO:0007669"/>
    <property type="project" value="InterPro"/>
</dbReference>
<evidence type="ECO:0000313" key="9">
    <source>
        <dbReference type="Proteomes" id="UP000626220"/>
    </source>
</evidence>
<keyword evidence="9" id="KW-1185">Reference proteome</keyword>
<gene>
    <name evidence="8" type="primary">petR</name>
    <name evidence="8" type="ORF">GCM10017056_04940</name>
</gene>
<dbReference type="Pfam" id="PF00486">
    <property type="entry name" value="Trans_reg_C"/>
    <property type="match status" value="1"/>
</dbReference>
<name>A0A8J3GUI6_9RHOB</name>
<dbReference type="SMART" id="SM00862">
    <property type="entry name" value="Trans_reg_C"/>
    <property type="match status" value="1"/>
</dbReference>
<evidence type="ECO:0000256" key="5">
    <source>
        <dbReference type="ARBA" id="ARBA00023163"/>
    </source>
</evidence>
<dbReference type="EMBL" id="BNCJ01000001">
    <property type="protein sequence ID" value="GHF36156.1"/>
    <property type="molecule type" value="Genomic_DNA"/>
</dbReference>
<feature type="domain" description="OmpR/PhoB-type" evidence="7">
    <location>
        <begin position="113"/>
        <end position="217"/>
    </location>
</feature>
<evidence type="ECO:0000256" key="1">
    <source>
        <dbReference type="ARBA" id="ARBA00022553"/>
    </source>
</evidence>
<evidence type="ECO:0000256" key="6">
    <source>
        <dbReference type="PROSITE-ProRule" id="PRU01091"/>
    </source>
</evidence>
<sequence length="223" mass="24466">MSGACIIVVPDRRQRADLLKVAQRLGLDCVVNLAEPYQVDGIFEVPMALRLAIVAVDSSANGALGLVSRLCVNMPECLVIAVDAADTEDSAARAFAAGAHDVLRMPLRPSEAAARITRGLARMAPAQARQVEATVNGMIGKLDLKQAEANILRIFSANLGQIVTRDALSQELYGTPWQYGDRRFDVYVTRIRRKLRQAYPDRLELRTIRSVGYTLEYLVQAQG</sequence>
<dbReference type="Gene3D" id="1.10.10.10">
    <property type="entry name" value="Winged helix-like DNA-binding domain superfamily/Winged helix DNA-binding domain"/>
    <property type="match status" value="1"/>
</dbReference>
<dbReference type="Gene3D" id="3.40.50.2300">
    <property type="match status" value="1"/>
</dbReference>
<keyword evidence="2" id="KW-0902">Two-component regulatory system</keyword>
<proteinExistence type="predicted"/>
<keyword evidence="5" id="KW-0804">Transcription</keyword>
<organism evidence="8 9">
    <name type="scientific">Seohaeicola zhoushanensis</name>
    <dbReference type="NCBI Taxonomy" id="1569283"/>
    <lineage>
        <taxon>Bacteria</taxon>
        <taxon>Pseudomonadati</taxon>
        <taxon>Pseudomonadota</taxon>
        <taxon>Alphaproteobacteria</taxon>
        <taxon>Rhodobacterales</taxon>
        <taxon>Roseobacteraceae</taxon>
        <taxon>Seohaeicola</taxon>
    </lineage>
</organism>
<accession>A0A8J3GUI6</accession>
<dbReference type="GO" id="GO:0005829">
    <property type="term" value="C:cytosol"/>
    <property type="evidence" value="ECO:0007669"/>
    <property type="project" value="TreeGrafter"/>
</dbReference>
<dbReference type="InterPro" id="IPR039420">
    <property type="entry name" value="WalR-like"/>
</dbReference>
<evidence type="ECO:0000259" key="7">
    <source>
        <dbReference type="PROSITE" id="PS51755"/>
    </source>
</evidence>
<reference evidence="8" key="1">
    <citation type="journal article" date="2014" name="Int. J. Syst. Evol. Microbiol.">
        <title>Complete genome sequence of Corynebacterium casei LMG S-19264T (=DSM 44701T), isolated from a smear-ripened cheese.</title>
        <authorList>
            <consortium name="US DOE Joint Genome Institute (JGI-PGF)"/>
            <person name="Walter F."/>
            <person name="Albersmeier A."/>
            <person name="Kalinowski J."/>
            <person name="Ruckert C."/>
        </authorList>
    </citation>
    <scope>NUCLEOTIDE SEQUENCE</scope>
    <source>
        <strain evidence="8">KCTC 42650</strain>
    </source>
</reference>
<dbReference type="RefSeq" id="WP_189678446.1">
    <property type="nucleotide sequence ID" value="NZ_BNCJ01000001.1"/>
</dbReference>
<keyword evidence="4 6" id="KW-0238">DNA-binding</keyword>
<dbReference type="Proteomes" id="UP000626220">
    <property type="component" value="Unassembled WGS sequence"/>
</dbReference>
<evidence type="ECO:0000256" key="4">
    <source>
        <dbReference type="ARBA" id="ARBA00023125"/>
    </source>
</evidence>
<dbReference type="AlphaFoldDB" id="A0A8J3GUI6"/>
<dbReference type="InterPro" id="IPR011006">
    <property type="entry name" value="CheY-like_superfamily"/>
</dbReference>